<dbReference type="InterPro" id="IPR011006">
    <property type="entry name" value="CheY-like_superfamily"/>
</dbReference>
<evidence type="ECO:0000256" key="2">
    <source>
        <dbReference type="ARBA" id="ARBA00023012"/>
    </source>
</evidence>
<organism evidence="5 6">
    <name type="scientific">Candidatus Zambryskibacteria bacterium CG_4_9_14_3_um_filter_42_15</name>
    <dbReference type="NCBI Taxonomy" id="1975112"/>
    <lineage>
        <taxon>Bacteria</taxon>
        <taxon>Candidatus Zambryskiibacteriota</taxon>
    </lineage>
</organism>
<dbReference type="AlphaFoldDB" id="A0A2M7WRU3"/>
<evidence type="ECO:0000313" key="5">
    <source>
        <dbReference type="EMBL" id="PJA32721.1"/>
    </source>
</evidence>
<dbReference type="InterPro" id="IPR050595">
    <property type="entry name" value="Bact_response_regulator"/>
</dbReference>
<keyword evidence="2" id="KW-0902">Two-component regulatory system</keyword>
<dbReference type="PANTHER" id="PTHR44591">
    <property type="entry name" value="STRESS RESPONSE REGULATOR PROTEIN 1"/>
    <property type="match status" value="1"/>
</dbReference>
<feature type="domain" description="Response regulatory" evidence="4">
    <location>
        <begin position="6"/>
        <end position="123"/>
    </location>
</feature>
<dbReference type="Proteomes" id="UP000230758">
    <property type="component" value="Unassembled WGS sequence"/>
</dbReference>
<dbReference type="SMART" id="SM00448">
    <property type="entry name" value="REC"/>
    <property type="match status" value="1"/>
</dbReference>
<feature type="modified residue" description="4-aspartylphosphate" evidence="3">
    <location>
        <position position="56"/>
    </location>
</feature>
<dbReference type="SUPFAM" id="SSF52172">
    <property type="entry name" value="CheY-like"/>
    <property type="match status" value="1"/>
</dbReference>
<gene>
    <name evidence="5" type="ORF">CO185_01860</name>
</gene>
<name>A0A2M7WRU3_9BACT</name>
<accession>A0A2M7WRU3</accession>
<keyword evidence="1 3" id="KW-0597">Phosphoprotein</keyword>
<evidence type="ECO:0000256" key="3">
    <source>
        <dbReference type="PROSITE-ProRule" id="PRU00169"/>
    </source>
</evidence>
<dbReference type="Pfam" id="PF00072">
    <property type="entry name" value="Response_reg"/>
    <property type="match status" value="1"/>
</dbReference>
<dbReference type="Gene3D" id="3.40.50.2300">
    <property type="match status" value="1"/>
</dbReference>
<dbReference type="GO" id="GO:0000160">
    <property type="term" value="P:phosphorelay signal transduction system"/>
    <property type="evidence" value="ECO:0007669"/>
    <property type="project" value="UniProtKB-KW"/>
</dbReference>
<keyword evidence="5" id="KW-0418">Kinase</keyword>
<evidence type="ECO:0000259" key="4">
    <source>
        <dbReference type="PROSITE" id="PS50110"/>
    </source>
</evidence>
<evidence type="ECO:0000313" key="6">
    <source>
        <dbReference type="Proteomes" id="UP000230758"/>
    </source>
</evidence>
<dbReference type="GO" id="GO:0016301">
    <property type="term" value="F:kinase activity"/>
    <property type="evidence" value="ECO:0007669"/>
    <property type="project" value="UniProtKB-KW"/>
</dbReference>
<sequence>MSKKYSVFLVDDDKFLLDMYKRKFENDGASVEVAVGAEEALTKLRGGSKPDVLVFDIIMPGMDGLELLKVVRREKLTPDSAVVMFTNESDNKAIEEAKSLGIKGYIVKATTIPSEVIERIKKIANINTD</sequence>
<dbReference type="PANTHER" id="PTHR44591:SF14">
    <property type="entry name" value="PROTEIN PILG"/>
    <property type="match status" value="1"/>
</dbReference>
<dbReference type="InterPro" id="IPR001789">
    <property type="entry name" value="Sig_transdc_resp-reg_receiver"/>
</dbReference>
<dbReference type="PROSITE" id="PS50110">
    <property type="entry name" value="RESPONSE_REGULATORY"/>
    <property type="match status" value="1"/>
</dbReference>
<keyword evidence="5" id="KW-0808">Transferase</keyword>
<reference evidence="6" key="1">
    <citation type="submission" date="2017-09" db="EMBL/GenBank/DDBJ databases">
        <title>Depth-based differentiation of microbial function through sediment-hosted aquifers and enrichment of novel symbionts in the deep terrestrial subsurface.</title>
        <authorList>
            <person name="Probst A.J."/>
            <person name="Ladd B."/>
            <person name="Jarett J.K."/>
            <person name="Geller-Mcgrath D.E."/>
            <person name="Sieber C.M.K."/>
            <person name="Emerson J.B."/>
            <person name="Anantharaman K."/>
            <person name="Thomas B.C."/>
            <person name="Malmstrom R."/>
            <person name="Stieglmeier M."/>
            <person name="Klingl A."/>
            <person name="Woyke T."/>
            <person name="Ryan C.M."/>
            <person name="Banfield J.F."/>
        </authorList>
    </citation>
    <scope>NUCLEOTIDE SEQUENCE [LARGE SCALE GENOMIC DNA]</scope>
</reference>
<proteinExistence type="predicted"/>
<dbReference type="CDD" id="cd00156">
    <property type="entry name" value="REC"/>
    <property type="match status" value="1"/>
</dbReference>
<dbReference type="EMBL" id="PFXF01000023">
    <property type="protein sequence ID" value="PJA32721.1"/>
    <property type="molecule type" value="Genomic_DNA"/>
</dbReference>
<comment type="caution">
    <text evidence="5">The sequence shown here is derived from an EMBL/GenBank/DDBJ whole genome shotgun (WGS) entry which is preliminary data.</text>
</comment>
<evidence type="ECO:0000256" key="1">
    <source>
        <dbReference type="ARBA" id="ARBA00022553"/>
    </source>
</evidence>
<protein>
    <submittedName>
        <fullName evidence="5">Two-component system sensor histidine kinase/response regulator</fullName>
    </submittedName>
</protein>